<dbReference type="EnsemblMetazoa" id="XM_012199955.1">
    <property type="protein sequence ID" value="XP_012055345.1"/>
    <property type="gene ID" value="LOC105618413"/>
</dbReference>
<name>A0A158NCT7_ATTCE</name>
<dbReference type="InterPro" id="IPR051476">
    <property type="entry name" value="Bac_ResReg_Asp_Phosphatase"/>
</dbReference>
<dbReference type="Proteomes" id="UP000005205">
    <property type="component" value="Unassembled WGS sequence"/>
</dbReference>
<evidence type="ECO:0000256" key="2">
    <source>
        <dbReference type="ARBA" id="ARBA00022490"/>
    </source>
</evidence>
<evidence type="ECO:0000256" key="1">
    <source>
        <dbReference type="ARBA" id="ARBA00004496"/>
    </source>
</evidence>
<keyword evidence="3" id="KW-0677">Repeat</keyword>
<keyword evidence="2" id="KW-0963">Cytoplasm</keyword>
<organism evidence="7 8">
    <name type="scientific">Atta cephalotes</name>
    <name type="common">Leafcutter ant</name>
    <dbReference type="NCBI Taxonomy" id="12957"/>
    <lineage>
        <taxon>Eukaryota</taxon>
        <taxon>Metazoa</taxon>
        <taxon>Ecdysozoa</taxon>
        <taxon>Arthropoda</taxon>
        <taxon>Hexapoda</taxon>
        <taxon>Insecta</taxon>
        <taxon>Pterygota</taxon>
        <taxon>Neoptera</taxon>
        <taxon>Endopterygota</taxon>
        <taxon>Hymenoptera</taxon>
        <taxon>Apocrita</taxon>
        <taxon>Aculeata</taxon>
        <taxon>Formicoidea</taxon>
        <taxon>Formicidae</taxon>
        <taxon>Myrmicinae</taxon>
        <taxon>Atta</taxon>
    </lineage>
</organism>
<sequence>MKGRLKDVQRRDLGTFGRQIRKGFPGELSKANSEITEATTIKTLAGVRSGEMGKVKDELKAMLPILTSSEVRRCFIFLFHLLPHEAIIDELKEGNYEESIQYLKELFELDEEIRRKADPGTLIWEKPRLKKNKNAMSRLRDGLIIVEQAKNAGDYISTAAEFLNMALSFQAMIWEWWWVAERLYRSALENAELIEDDNHQTSTFVHYLYGRFLFEQIQDMAGSLYHLNIVHKASWKKSWNASKITGRKEETIFRECNVLLYKVLLMHAQQVGCDQPDVAVKACTEALARATDSGHYEYIANVLYELGINQLRSGDVKLAFQNFSKFLAIVKRLSDPEKICNAYMMIALAYKLCELNDDVNTEKYLHLFIVNAVESGLTRKAAQAHYCTGEHFLNKRKLDIATFHLEKSFELYNKLGLSNDADKARALAGVSKGQEIIDQYIHLVQQCGTADPKAITMLCQWKNRRSVFWTEKKEKKLHAEDSEKFAQGN</sequence>
<evidence type="ECO:0000256" key="3">
    <source>
        <dbReference type="ARBA" id="ARBA00022737"/>
    </source>
</evidence>
<dbReference type="GO" id="GO:0005929">
    <property type="term" value="C:cilium"/>
    <property type="evidence" value="ECO:0007669"/>
    <property type="project" value="TreeGrafter"/>
</dbReference>
<dbReference type="OrthoDB" id="7594656at2759"/>
<comment type="function">
    <text evidence="6">Axonemal protein which is implicated in axonemal and/or peri-axonemal structure assembly and regulates flagellum assembly and beating and therefore sperm motility.</text>
</comment>
<reference evidence="8" key="1">
    <citation type="journal article" date="2011" name="PLoS Genet.">
        <title>The genome sequence of the leaf-cutter ant Atta cephalotes reveals insights into its obligate symbiotic lifestyle.</title>
        <authorList>
            <person name="Suen G."/>
            <person name="Teiling C."/>
            <person name="Li L."/>
            <person name="Holt C."/>
            <person name="Abouheif E."/>
            <person name="Bornberg-Bauer E."/>
            <person name="Bouffard P."/>
            <person name="Caldera E.J."/>
            <person name="Cash E."/>
            <person name="Cavanaugh A."/>
            <person name="Denas O."/>
            <person name="Elhaik E."/>
            <person name="Fave M.J."/>
            <person name="Gadau J."/>
            <person name="Gibson J.D."/>
            <person name="Graur D."/>
            <person name="Grubbs K.J."/>
            <person name="Hagen D.E."/>
            <person name="Harkins T.T."/>
            <person name="Helmkampf M."/>
            <person name="Hu H."/>
            <person name="Johnson B.R."/>
            <person name="Kim J."/>
            <person name="Marsh S.E."/>
            <person name="Moeller J.A."/>
            <person name="Munoz-Torres M.C."/>
            <person name="Murphy M.C."/>
            <person name="Naughton M.C."/>
            <person name="Nigam S."/>
            <person name="Overson R."/>
            <person name="Rajakumar R."/>
            <person name="Reese J.T."/>
            <person name="Scott J.J."/>
            <person name="Smith C.R."/>
            <person name="Tao S."/>
            <person name="Tsutsui N.D."/>
            <person name="Viljakainen L."/>
            <person name="Wissler L."/>
            <person name="Yandell M.D."/>
            <person name="Zimmer F."/>
            <person name="Taylor J."/>
            <person name="Slater S.C."/>
            <person name="Clifton S.W."/>
            <person name="Warren W.C."/>
            <person name="Elsik C.G."/>
            <person name="Smith C.D."/>
            <person name="Weinstock G.M."/>
            <person name="Gerardo N.M."/>
            <person name="Currie C.R."/>
        </authorList>
    </citation>
    <scope>NUCLEOTIDE SEQUENCE [LARGE SCALE GENOMIC DNA]</scope>
</reference>
<keyword evidence="8" id="KW-1185">Reference proteome</keyword>
<dbReference type="Gene3D" id="1.25.40.10">
    <property type="entry name" value="Tetratricopeptide repeat domain"/>
    <property type="match status" value="1"/>
</dbReference>
<dbReference type="PANTHER" id="PTHR46630:SF1">
    <property type="entry name" value="TETRATRICOPEPTIDE REPEAT PROTEIN 29"/>
    <property type="match status" value="1"/>
</dbReference>
<comment type="subcellular location">
    <subcellularLocation>
        <location evidence="1">Cytoplasm</location>
    </subcellularLocation>
</comment>
<dbReference type="GO" id="GO:0005737">
    <property type="term" value="C:cytoplasm"/>
    <property type="evidence" value="ECO:0007669"/>
    <property type="project" value="UniProtKB-SubCell"/>
</dbReference>
<keyword evidence="4" id="KW-0802">TPR repeat</keyword>
<dbReference type="PANTHER" id="PTHR46630">
    <property type="entry name" value="TETRATRICOPEPTIDE REPEAT PROTEIN 29"/>
    <property type="match status" value="1"/>
</dbReference>
<dbReference type="InterPro" id="IPR011990">
    <property type="entry name" value="TPR-like_helical_dom_sf"/>
</dbReference>
<protein>
    <recommendedName>
        <fullName evidence="5">Tetratricopeptide repeat protein 29</fullName>
    </recommendedName>
</protein>
<dbReference type="EMBL" id="ADTU01011802">
    <property type="status" value="NOT_ANNOTATED_CDS"/>
    <property type="molecule type" value="Genomic_DNA"/>
</dbReference>
<evidence type="ECO:0000256" key="6">
    <source>
        <dbReference type="ARBA" id="ARBA00044739"/>
    </source>
</evidence>
<dbReference type="AlphaFoldDB" id="A0A158NCT7"/>
<evidence type="ECO:0000256" key="4">
    <source>
        <dbReference type="ARBA" id="ARBA00022803"/>
    </source>
</evidence>
<reference evidence="7" key="2">
    <citation type="submission" date="2016-04" db="UniProtKB">
        <authorList>
            <consortium name="EnsemblMetazoa"/>
        </authorList>
    </citation>
    <scope>IDENTIFICATION</scope>
</reference>
<evidence type="ECO:0000256" key="5">
    <source>
        <dbReference type="ARBA" id="ARBA00040665"/>
    </source>
</evidence>
<dbReference type="GO" id="GO:0003341">
    <property type="term" value="P:cilium movement"/>
    <property type="evidence" value="ECO:0007669"/>
    <property type="project" value="TreeGrafter"/>
</dbReference>
<evidence type="ECO:0000313" key="8">
    <source>
        <dbReference type="Proteomes" id="UP000005205"/>
    </source>
</evidence>
<dbReference type="SUPFAM" id="SSF48452">
    <property type="entry name" value="TPR-like"/>
    <property type="match status" value="1"/>
</dbReference>
<dbReference type="InParanoid" id="A0A158NCT7"/>
<accession>A0A158NCT7</accession>
<evidence type="ECO:0000313" key="7">
    <source>
        <dbReference type="EnsemblMetazoa" id="XP_012055345.1"/>
    </source>
</evidence>
<gene>
    <name evidence="7" type="primary">105618413</name>
</gene>
<dbReference type="KEGG" id="acep:105618413"/>
<proteinExistence type="predicted"/>